<evidence type="ECO:0000313" key="5">
    <source>
        <dbReference type="Proteomes" id="UP000193467"/>
    </source>
</evidence>
<keyword evidence="2" id="KW-1133">Transmembrane helix</keyword>
<dbReference type="InterPro" id="IPR045339">
    <property type="entry name" value="DUF6534"/>
</dbReference>
<organism evidence="4 5">
    <name type="scientific">Leucosporidium creatinivorum</name>
    <dbReference type="NCBI Taxonomy" id="106004"/>
    <lineage>
        <taxon>Eukaryota</taxon>
        <taxon>Fungi</taxon>
        <taxon>Dikarya</taxon>
        <taxon>Basidiomycota</taxon>
        <taxon>Pucciniomycotina</taxon>
        <taxon>Microbotryomycetes</taxon>
        <taxon>Leucosporidiales</taxon>
        <taxon>Leucosporidium</taxon>
    </lineage>
</organism>
<feature type="compositionally biased region" description="Basic and acidic residues" evidence="1">
    <location>
        <begin position="371"/>
        <end position="418"/>
    </location>
</feature>
<evidence type="ECO:0000256" key="2">
    <source>
        <dbReference type="SAM" id="Phobius"/>
    </source>
</evidence>
<feature type="transmembrane region" description="Helical" evidence="2">
    <location>
        <begin position="107"/>
        <end position="128"/>
    </location>
</feature>
<protein>
    <recommendedName>
        <fullName evidence="3">DUF6534 domain-containing protein</fullName>
    </recommendedName>
</protein>
<feature type="transmembrane region" description="Helical" evidence="2">
    <location>
        <begin position="226"/>
        <end position="248"/>
    </location>
</feature>
<feature type="transmembrane region" description="Helical" evidence="2">
    <location>
        <begin position="30"/>
        <end position="51"/>
    </location>
</feature>
<evidence type="ECO:0000313" key="4">
    <source>
        <dbReference type="EMBL" id="ORY89104.1"/>
    </source>
</evidence>
<comment type="caution">
    <text evidence="4">The sequence shown here is derived from an EMBL/GenBank/DDBJ whole genome shotgun (WGS) entry which is preliminary data.</text>
</comment>
<keyword evidence="2" id="KW-0812">Transmembrane</keyword>
<feature type="region of interest" description="Disordered" evidence="1">
    <location>
        <begin position="299"/>
        <end position="318"/>
    </location>
</feature>
<sequence length="418" mass="46068">MEDPALYPNTLTGYPVASQRISNALVGPPLMGWCAALLLTGATWSSAISYYRSNSFGRESKRAKWVIGAVVVFTTASGAISIAETWRWGTLQRRSADDLESTTPLDAIQPIPAVIVGLLVQFVFASRAVPMITNRTVKRLWIAVMGVTMLGGVVGAVLTIVMGFAYANNVAESYLPLNFSIALMVWMHSSTVSDLMITVTLCITLRKRIAGFNRNTDVLLSRLMQLSVESAAYTTCLSLSAAIYSIFTLKTSYFSESAPYAFWIPLPGAYAVSLFATLATRSRLLTSLHAAPTLNFPSGRLSQIDAPPQASKNPSAQHVDHLSAIRVGTGRPPSRTPSPNRPPFNPSKSYASDVQVTIDVESSVEEGMGESEEKKGWDERKRKWNEERLERERSRERERREQWDSALPERLKQGEELV</sequence>
<evidence type="ECO:0000256" key="1">
    <source>
        <dbReference type="SAM" id="MobiDB-lite"/>
    </source>
</evidence>
<gene>
    <name evidence="4" type="ORF">BCR35DRAFT_300911</name>
</gene>
<keyword evidence="2" id="KW-0472">Membrane</keyword>
<dbReference type="OrthoDB" id="2521637at2759"/>
<feature type="transmembrane region" description="Helical" evidence="2">
    <location>
        <begin position="140"/>
        <end position="167"/>
    </location>
</feature>
<keyword evidence="5" id="KW-1185">Reference proteome</keyword>
<reference evidence="4 5" key="1">
    <citation type="submission" date="2016-07" db="EMBL/GenBank/DDBJ databases">
        <title>Pervasive Adenine N6-methylation of Active Genes in Fungi.</title>
        <authorList>
            <consortium name="DOE Joint Genome Institute"/>
            <person name="Mondo S.J."/>
            <person name="Dannebaum R.O."/>
            <person name="Kuo R.C."/>
            <person name="Labutti K."/>
            <person name="Haridas S."/>
            <person name="Kuo A."/>
            <person name="Salamov A."/>
            <person name="Ahrendt S.R."/>
            <person name="Lipzen A."/>
            <person name="Sullivan W."/>
            <person name="Andreopoulos W.B."/>
            <person name="Clum A."/>
            <person name="Lindquist E."/>
            <person name="Daum C."/>
            <person name="Ramamoorthy G.K."/>
            <person name="Gryganskyi A."/>
            <person name="Culley D."/>
            <person name="Magnuson J.K."/>
            <person name="James T.Y."/>
            <person name="O'Malley M.A."/>
            <person name="Stajich J.E."/>
            <person name="Spatafora J.W."/>
            <person name="Visel A."/>
            <person name="Grigoriev I.V."/>
        </authorList>
    </citation>
    <scope>NUCLEOTIDE SEQUENCE [LARGE SCALE GENOMIC DNA]</scope>
    <source>
        <strain evidence="4 5">62-1032</strain>
    </source>
</reference>
<accession>A0A1Y2G2I7</accession>
<dbReference type="InParanoid" id="A0A1Y2G2I7"/>
<dbReference type="EMBL" id="MCGR01000007">
    <property type="protein sequence ID" value="ORY89104.1"/>
    <property type="molecule type" value="Genomic_DNA"/>
</dbReference>
<proteinExistence type="predicted"/>
<feature type="transmembrane region" description="Helical" evidence="2">
    <location>
        <begin position="63"/>
        <end position="83"/>
    </location>
</feature>
<feature type="region of interest" description="Disordered" evidence="1">
    <location>
        <begin position="327"/>
        <end position="418"/>
    </location>
</feature>
<dbReference type="Proteomes" id="UP000193467">
    <property type="component" value="Unassembled WGS sequence"/>
</dbReference>
<evidence type="ECO:0000259" key="3">
    <source>
        <dbReference type="Pfam" id="PF20152"/>
    </source>
</evidence>
<dbReference type="PANTHER" id="PTHR40465">
    <property type="entry name" value="CHROMOSOME 1, WHOLE GENOME SHOTGUN SEQUENCE"/>
    <property type="match status" value="1"/>
</dbReference>
<feature type="transmembrane region" description="Helical" evidence="2">
    <location>
        <begin position="260"/>
        <end position="279"/>
    </location>
</feature>
<feature type="compositionally biased region" description="Pro residues" evidence="1">
    <location>
        <begin position="334"/>
        <end position="345"/>
    </location>
</feature>
<feature type="transmembrane region" description="Helical" evidence="2">
    <location>
        <begin position="179"/>
        <end position="205"/>
    </location>
</feature>
<name>A0A1Y2G2I7_9BASI</name>
<dbReference type="AlphaFoldDB" id="A0A1Y2G2I7"/>
<dbReference type="Pfam" id="PF20152">
    <property type="entry name" value="DUF6534"/>
    <property type="match status" value="1"/>
</dbReference>
<dbReference type="PANTHER" id="PTHR40465:SF1">
    <property type="entry name" value="DUF6534 DOMAIN-CONTAINING PROTEIN"/>
    <property type="match status" value="1"/>
</dbReference>
<feature type="domain" description="DUF6534" evidence="3">
    <location>
        <begin position="190"/>
        <end position="282"/>
    </location>
</feature>